<dbReference type="OMA" id="CTVITYD"/>
<feature type="chain" id="PRO_5030699551" evidence="2">
    <location>
        <begin position="27"/>
        <end position="350"/>
    </location>
</feature>
<feature type="coiled-coil region" evidence="1">
    <location>
        <begin position="30"/>
        <end position="64"/>
    </location>
</feature>
<keyword evidence="4" id="KW-1185">Reference proteome</keyword>
<evidence type="ECO:0000256" key="2">
    <source>
        <dbReference type="SAM" id="SignalP"/>
    </source>
</evidence>
<dbReference type="EMBL" id="LR899009">
    <property type="protein sequence ID" value="CAD7076593.1"/>
    <property type="molecule type" value="Genomic_DNA"/>
</dbReference>
<organism evidence="3 4">
    <name type="scientific">Hermetia illucens</name>
    <name type="common">Black soldier fly</name>
    <dbReference type="NCBI Taxonomy" id="343691"/>
    <lineage>
        <taxon>Eukaryota</taxon>
        <taxon>Metazoa</taxon>
        <taxon>Ecdysozoa</taxon>
        <taxon>Arthropoda</taxon>
        <taxon>Hexapoda</taxon>
        <taxon>Insecta</taxon>
        <taxon>Pterygota</taxon>
        <taxon>Neoptera</taxon>
        <taxon>Endopterygota</taxon>
        <taxon>Diptera</taxon>
        <taxon>Brachycera</taxon>
        <taxon>Stratiomyomorpha</taxon>
        <taxon>Stratiomyidae</taxon>
        <taxon>Hermetiinae</taxon>
        <taxon>Hermetia</taxon>
    </lineage>
</organism>
<evidence type="ECO:0000256" key="1">
    <source>
        <dbReference type="SAM" id="Coils"/>
    </source>
</evidence>
<name>A0A7R8YKN0_HERIL</name>
<proteinExistence type="predicted"/>
<gene>
    <name evidence="3" type="ORF">HERILL_LOCUS1</name>
</gene>
<dbReference type="Proteomes" id="UP000594454">
    <property type="component" value="Chromosome 1"/>
</dbReference>
<dbReference type="AlphaFoldDB" id="A0A7R8YKN0"/>
<evidence type="ECO:0000313" key="4">
    <source>
        <dbReference type="Proteomes" id="UP000594454"/>
    </source>
</evidence>
<dbReference type="InParanoid" id="A0A7R8YKN0"/>
<reference evidence="3 4" key="1">
    <citation type="submission" date="2020-11" db="EMBL/GenBank/DDBJ databases">
        <authorList>
            <person name="Wallbank WR R."/>
            <person name="Pardo Diaz C."/>
            <person name="Kozak K."/>
            <person name="Martin S."/>
            <person name="Jiggins C."/>
            <person name="Moest M."/>
            <person name="Warren A I."/>
            <person name="Generalovic N T."/>
            <person name="Byers J.R.P. K."/>
            <person name="Montejo-Kovacevich G."/>
            <person name="Yen C E."/>
        </authorList>
    </citation>
    <scope>NUCLEOTIDE SEQUENCE [LARGE SCALE GENOMIC DNA]</scope>
</reference>
<feature type="signal peptide" evidence="2">
    <location>
        <begin position="1"/>
        <end position="26"/>
    </location>
</feature>
<keyword evidence="1" id="KW-0175">Coiled coil</keyword>
<keyword evidence="2" id="KW-0732">Signal</keyword>
<dbReference type="PANTHER" id="PTHR31389">
    <property type="entry name" value="LD39211P"/>
    <property type="match status" value="1"/>
</dbReference>
<dbReference type="PANTHER" id="PTHR31389:SF4">
    <property type="entry name" value="LD39211P"/>
    <property type="match status" value="1"/>
</dbReference>
<evidence type="ECO:0000313" key="3">
    <source>
        <dbReference type="EMBL" id="CAD7076593.1"/>
    </source>
</evidence>
<dbReference type="FunCoup" id="A0A7R8YKN0">
    <property type="interactions" value="151"/>
</dbReference>
<accession>A0A7R8YKN0</accession>
<sequence length="350" mass="39745">MRTKNLLLILFAIILTSLIFIILSPAGPQNDSLKNIVSQTHMQLKELQENFRATQEKKLNVDSKYLSLLGFNAPIYNGTKANFSIVTYVRSGQAASAILLSQNIAAKFPLEYFLIYDLGLSEDDAHSLSAFCNNSKCSVIPYDLSPFPSHVADERMHAYRPLIIKDALTRSKSILFAENSIRIKGSSREFNEIKSKSHGVLGWTIAKAVSTRTHPKMFDYFETDSNSFLFVRMVTLDSVFFTDSHVVNRKIMLPWIKCTLTLECIDPIGAQSAGCKYNKKPQYRYSGCHAYDVSAFNIVLGLTWHHEESKYSLPGEKNTLFYHETLEQATKILENKKRNNTEIEHSFTDE</sequence>
<protein>
    <submittedName>
        <fullName evidence="3">Uncharacterized protein</fullName>
    </submittedName>
</protein>
<dbReference type="OrthoDB" id="6414280at2759"/>